<feature type="transmembrane region" description="Helical" evidence="6">
    <location>
        <begin position="47"/>
        <end position="68"/>
    </location>
</feature>
<accession>A0A916QYS0</accession>
<dbReference type="PANTHER" id="PTHR10057:SF0">
    <property type="entry name" value="TRANSLOCATOR PROTEIN"/>
    <property type="match status" value="1"/>
</dbReference>
<keyword evidence="3 6" id="KW-0812">Transmembrane</keyword>
<feature type="transmembrane region" description="Helical" evidence="6">
    <location>
        <begin position="130"/>
        <end position="153"/>
    </location>
</feature>
<feature type="transmembrane region" description="Helical" evidence="6">
    <location>
        <begin position="103"/>
        <end position="123"/>
    </location>
</feature>
<dbReference type="RefSeq" id="WP_188673911.1">
    <property type="nucleotide sequence ID" value="NZ_BMKA01000002.1"/>
</dbReference>
<comment type="caution">
    <text evidence="7">The sequence shown here is derived from an EMBL/GenBank/DDBJ whole genome shotgun (WGS) entry which is preliminary data.</text>
</comment>
<dbReference type="GO" id="GO:0016020">
    <property type="term" value="C:membrane"/>
    <property type="evidence" value="ECO:0007669"/>
    <property type="project" value="UniProtKB-SubCell"/>
</dbReference>
<keyword evidence="4 6" id="KW-1133">Transmembrane helix</keyword>
<gene>
    <name evidence="7" type="primary">tspO</name>
    <name evidence="7" type="ORF">GCM10011498_19170</name>
</gene>
<proteinExistence type="inferred from homology"/>
<dbReference type="EMBL" id="BMKA01000002">
    <property type="protein sequence ID" value="GGA18620.1"/>
    <property type="molecule type" value="Genomic_DNA"/>
</dbReference>
<dbReference type="Pfam" id="PF03073">
    <property type="entry name" value="TspO_MBR"/>
    <property type="match status" value="1"/>
</dbReference>
<reference evidence="7" key="2">
    <citation type="submission" date="2020-09" db="EMBL/GenBank/DDBJ databases">
        <authorList>
            <person name="Sun Q."/>
            <person name="Zhou Y."/>
        </authorList>
    </citation>
    <scope>NUCLEOTIDE SEQUENCE</scope>
    <source>
        <strain evidence="7">CGMCC 1.15880</strain>
    </source>
</reference>
<dbReference type="Proteomes" id="UP000628017">
    <property type="component" value="Unassembled WGS sequence"/>
</dbReference>
<evidence type="ECO:0000313" key="8">
    <source>
        <dbReference type="Proteomes" id="UP000628017"/>
    </source>
</evidence>
<comment type="subcellular location">
    <subcellularLocation>
        <location evidence="1">Membrane</location>
        <topology evidence="1">Multi-pass membrane protein</topology>
    </subcellularLocation>
</comment>
<evidence type="ECO:0000256" key="4">
    <source>
        <dbReference type="ARBA" id="ARBA00022989"/>
    </source>
</evidence>
<dbReference type="InterPro" id="IPR038330">
    <property type="entry name" value="TspO/MBR-related_sf"/>
</dbReference>
<dbReference type="CDD" id="cd15904">
    <property type="entry name" value="TSPO_MBR"/>
    <property type="match status" value="1"/>
</dbReference>
<evidence type="ECO:0000256" key="5">
    <source>
        <dbReference type="ARBA" id="ARBA00023136"/>
    </source>
</evidence>
<evidence type="ECO:0000313" key="7">
    <source>
        <dbReference type="EMBL" id="GGA18620.1"/>
    </source>
</evidence>
<dbReference type="PIRSF" id="PIRSF005859">
    <property type="entry name" value="PBR"/>
    <property type="match status" value="1"/>
</dbReference>
<name>A0A916QYS0_9RHOB</name>
<evidence type="ECO:0000256" key="1">
    <source>
        <dbReference type="ARBA" id="ARBA00004141"/>
    </source>
</evidence>
<comment type="similarity">
    <text evidence="2">Belongs to the TspO/BZRP family.</text>
</comment>
<evidence type="ECO:0000256" key="6">
    <source>
        <dbReference type="SAM" id="Phobius"/>
    </source>
</evidence>
<evidence type="ECO:0000256" key="3">
    <source>
        <dbReference type="ARBA" id="ARBA00022692"/>
    </source>
</evidence>
<feature type="transmembrane region" description="Helical" evidence="6">
    <location>
        <begin position="80"/>
        <end position="97"/>
    </location>
</feature>
<protein>
    <submittedName>
        <fullName evidence="7">Tryptophan-rich sensory protein</fullName>
    </submittedName>
</protein>
<dbReference type="PANTHER" id="PTHR10057">
    <property type="entry name" value="PERIPHERAL-TYPE BENZODIAZEPINE RECEPTOR"/>
    <property type="match status" value="1"/>
</dbReference>
<organism evidence="7 8">
    <name type="scientific">Neptunicoccus cionae</name>
    <dbReference type="NCBI Taxonomy" id="2035344"/>
    <lineage>
        <taxon>Bacteria</taxon>
        <taxon>Pseudomonadati</taxon>
        <taxon>Pseudomonadota</taxon>
        <taxon>Alphaproteobacteria</taxon>
        <taxon>Rhodobacterales</taxon>
        <taxon>Paracoccaceae</taxon>
        <taxon>Neptunicoccus</taxon>
    </lineage>
</organism>
<keyword evidence="8" id="KW-1185">Reference proteome</keyword>
<dbReference type="Gene3D" id="1.20.1260.100">
    <property type="entry name" value="TspO/MBR protein"/>
    <property type="match status" value="1"/>
</dbReference>
<feature type="transmembrane region" description="Helical" evidence="6">
    <location>
        <begin position="7"/>
        <end position="27"/>
    </location>
</feature>
<reference evidence="7" key="1">
    <citation type="journal article" date="2014" name="Int. J. Syst. Evol. Microbiol.">
        <title>Complete genome sequence of Corynebacterium casei LMG S-19264T (=DSM 44701T), isolated from a smear-ripened cheese.</title>
        <authorList>
            <consortium name="US DOE Joint Genome Institute (JGI-PGF)"/>
            <person name="Walter F."/>
            <person name="Albersmeier A."/>
            <person name="Kalinowski J."/>
            <person name="Ruckert C."/>
        </authorList>
    </citation>
    <scope>NUCLEOTIDE SEQUENCE</scope>
    <source>
        <strain evidence="7">CGMCC 1.15880</strain>
    </source>
</reference>
<dbReference type="InterPro" id="IPR004307">
    <property type="entry name" value="TspO_MBR"/>
</dbReference>
<dbReference type="AlphaFoldDB" id="A0A916QYS0"/>
<evidence type="ECO:0000256" key="2">
    <source>
        <dbReference type="ARBA" id="ARBA00007524"/>
    </source>
</evidence>
<keyword evidence="5 6" id="KW-0472">Membrane</keyword>
<sequence>MVSVKSNLLSLVVFVTGVVVCGALIGVSTAPGPWFDTLVKPPFNPPAWVFGPVWTTLYILIGIAGWRIWHLDRSSTAMKLWFAQMFLNFAWSPLFFGAHRLDLALGVILLMLAAIFGFILTSWNRDRISAVLFLPYAAWVSFATVLNASLLYLNP</sequence>
<dbReference type="FunFam" id="1.20.1260.100:FF:000001">
    <property type="entry name" value="translocator protein 2"/>
    <property type="match status" value="1"/>
</dbReference>
<dbReference type="GO" id="GO:0033013">
    <property type="term" value="P:tetrapyrrole metabolic process"/>
    <property type="evidence" value="ECO:0007669"/>
    <property type="project" value="UniProtKB-ARBA"/>
</dbReference>